<evidence type="ECO:0000313" key="1">
    <source>
        <dbReference type="EMBL" id="SHM74248.1"/>
    </source>
</evidence>
<dbReference type="Proteomes" id="UP000184121">
    <property type="component" value="Unassembled WGS sequence"/>
</dbReference>
<name>A0A1M7L8H2_9FLAO</name>
<accession>A0A1M7L8H2</accession>
<dbReference type="RefSeq" id="WP_072975185.1">
    <property type="nucleotide sequence ID" value="NZ_FRBY01000006.1"/>
</dbReference>
<sequence>MIAKYPKKLLFIFVLLAQVCSGQKVFKIKEGQLEFINLEKGIFIKKGNSYYEIRLEKINDYDKFARDSKYELQSVTIEEIEAVKRDSSTIASPDIVTYDFKNFETKKFTTINHDGNYQFYKYNKNFFGIDFIKDSKQKPIKANIFHYCILDFGNNKKIIYHEGGFIIPTKEKIIFLFKENDLTTSFRNFRISELKNLTTAEVFSLQVEKLRLNENFYKIDSLKNKRVKILDVYNQRAVNKTFDSIIFNDYFVIAYQKAKINLYNYTFQEIKIANLKAVGQERFYPVLQIIEGNSVRRINLIGENFNAGDIRYIPDFSNYFDSSRVEFKITKENDHFYLYTDNIFSLVPRLASFENHFKLFNADEYETIQFLDENTSITLNSEMMDFSVNFPIMIYAKLKNGKYNLSTIEYLGTENPNNEIVIFNTKLPKNLDDIKLISPQTYFIEKDGLCTLYPIMKKIKYKKLESFQKNFARFELPNGQRGWLDLKGNEYLDN</sequence>
<dbReference type="STRING" id="29534.SAMN05444366_3995"/>
<proteinExistence type="predicted"/>
<reference evidence="2" key="1">
    <citation type="submission" date="2016-11" db="EMBL/GenBank/DDBJ databases">
        <authorList>
            <person name="Varghese N."/>
            <person name="Submissions S."/>
        </authorList>
    </citation>
    <scope>NUCLEOTIDE SEQUENCE [LARGE SCALE GENOMIC DNA]</scope>
    <source>
        <strain evidence="2">DSM 1811</strain>
    </source>
</reference>
<gene>
    <name evidence="1" type="ORF">SAMN05444366_3995</name>
</gene>
<dbReference type="AlphaFoldDB" id="A0A1M7L8H2"/>
<organism evidence="1 2">
    <name type="scientific">Flavobacterium saccharophilum</name>
    <dbReference type="NCBI Taxonomy" id="29534"/>
    <lineage>
        <taxon>Bacteria</taxon>
        <taxon>Pseudomonadati</taxon>
        <taxon>Bacteroidota</taxon>
        <taxon>Flavobacteriia</taxon>
        <taxon>Flavobacteriales</taxon>
        <taxon>Flavobacteriaceae</taxon>
        <taxon>Flavobacterium</taxon>
    </lineage>
</organism>
<dbReference type="EMBL" id="FRBY01000006">
    <property type="protein sequence ID" value="SHM74248.1"/>
    <property type="molecule type" value="Genomic_DNA"/>
</dbReference>
<protein>
    <submittedName>
        <fullName evidence="1">Uncharacterized protein</fullName>
    </submittedName>
</protein>
<evidence type="ECO:0000313" key="2">
    <source>
        <dbReference type="Proteomes" id="UP000184121"/>
    </source>
</evidence>
<keyword evidence="2" id="KW-1185">Reference proteome</keyword>
<dbReference type="OrthoDB" id="1248222at2"/>